<dbReference type="GO" id="GO:0005524">
    <property type="term" value="F:ATP binding"/>
    <property type="evidence" value="ECO:0007669"/>
    <property type="project" value="InterPro"/>
</dbReference>
<feature type="compositionally biased region" description="Acidic residues" evidence="4">
    <location>
        <begin position="185"/>
        <end position="199"/>
    </location>
</feature>
<accession>H2ZK25</accession>
<reference evidence="5" key="2">
    <citation type="submission" date="2025-08" db="UniProtKB">
        <authorList>
            <consortium name="Ensembl"/>
        </authorList>
    </citation>
    <scope>IDENTIFICATION</scope>
</reference>
<dbReference type="InterPro" id="IPR027417">
    <property type="entry name" value="P-loop_NTPase"/>
</dbReference>
<dbReference type="AlphaFoldDB" id="H2ZK25"/>
<keyword evidence="1" id="KW-0808">Transferase</keyword>
<keyword evidence="6" id="KW-1185">Reference proteome</keyword>
<evidence type="ECO:0000313" key="6">
    <source>
        <dbReference type="Proteomes" id="UP000007875"/>
    </source>
</evidence>
<evidence type="ECO:0000256" key="3">
    <source>
        <dbReference type="ARBA" id="ARBA00022777"/>
    </source>
</evidence>
<keyword evidence="3" id="KW-0418">Kinase</keyword>
<dbReference type="Gene3D" id="3.40.50.300">
    <property type="entry name" value="P-loop containing nucleotide triphosphate hydrolases"/>
    <property type="match status" value="1"/>
</dbReference>
<dbReference type="GO" id="GO:0019205">
    <property type="term" value="F:nucleobase-containing compound kinase activity"/>
    <property type="evidence" value="ECO:0007669"/>
    <property type="project" value="InterPro"/>
</dbReference>
<evidence type="ECO:0000256" key="2">
    <source>
        <dbReference type="ARBA" id="ARBA00022741"/>
    </source>
</evidence>
<dbReference type="PANTHER" id="PTHR23359">
    <property type="entry name" value="NUCLEOTIDE KINASE"/>
    <property type="match status" value="1"/>
</dbReference>
<feature type="region of interest" description="Disordered" evidence="4">
    <location>
        <begin position="180"/>
        <end position="199"/>
    </location>
</feature>
<dbReference type="GO" id="GO:0006139">
    <property type="term" value="P:nucleobase-containing compound metabolic process"/>
    <property type="evidence" value="ECO:0007669"/>
    <property type="project" value="InterPro"/>
</dbReference>
<evidence type="ECO:0000313" key="5">
    <source>
        <dbReference type="Ensembl" id="ENSCSAVP00000017941.1"/>
    </source>
</evidence>
<dbReference type="Proteomes" id="UP000007875">
    <property type="component" value="Unassembled WGS sequence"/>
</dbReference>
<dbReference type="Pfam" id="PF00406">
    <property type="entry name" value="ADK"/>
    <property type="match status" value="1"/>
</dbReference>
<name>H2ZK25_CIOSA</name>
<dbReference type="Ensembl" id="ENSCSAVT00000018135.1">
    <property type="protein sequence ID" value="ENSCSAVP00000017941.1"/>
    <property type="gene ID" value="ENSCSAVG00000010559.1"/>
</dbReference>
<proteinExistence type="predicted"/>
<reference evidence="6" key="1">
    <citation type="submission" date="2003-08" db="EMBL/GenBank/DDBJ databases">
        <authorList>
            <person name="Birren B."/>
            <person name="Nusbaum C."/>
            <person name="Abebe A."/>
            <person name="Abouelleil A."/>
            <person name="Adekoya E."/>
            <person name="Ait-zahra M."/>
            <person name="Allen N."/>
            <person name="Allen T."/>
            <person name="An P."/>
            <person name="Anderson M."/>
            <person name="Anderson S."/>
            <person name="Arachchi H."/>
            <person name="Armbruster J."/>
            <person name="Bachantsang P."/>
            <person name="Baldwin J."/>
            <person name="Barry A."/>
            <person name="Bayul T."/>
            <person name="Blitshsteyn B."/>
            <person name="Bloom T."/>
            <person name="Blye J."/>
            <person name="Boguslavskiy L."/>
            <person name="Borowsky M."/>
            <person name="Boukhgalter B."/>
            <person name="Brunache A."/>
            <person name="Butler J."/>
            <person name="Calixte N."/>
            <person name="Calvo S."/>
            <person name="Camarata J."/>
            <person name="Campo K."/>
            <person name="Chang J."/>
            <person name="Cheshatsang Y."/>
            <person name="Citroen M."/>
            <person name="Collymore A."/>
            <person name="Considine T."/>
            <person name="Cook A."/>
            <person name="Cooke P."/>
            <person name="Corum B."/>
            <person name="Cuomo C."/>
            <person name="David R."/>
            <person name="Dawoe T."/>
            <person name="Degray S."/>
            <person name="Dodge S."/>
            <person name="Dooley K."/>
            <person name="Dorje P."/>
            <person name="Dorjee K."/>
            <person name="Dorris L."/>
            <person name="Duffey N."/>
            <person name="Dupes A."/>
            <person name="Elkins T."/>
            <person name="Engels R."/>
            <person name="Erickson J."/>
            <person name="Farina A."/>
            <person name="Faro S."/>
            <person name="Ferreira P."/>
            <person name="Fischer H."/>
            <person name="Fitzgerald M."/>
            <person name="Foley K."/>
            <person name="Gage D."/>
            <person name="Galagan J."/>
            <person name="Gearin G."/>
            <person name="Gnerre S."/>
            <person name="Gnirke A."/>
            <person name="Goyette A."/>
            <person name="Graham J."/>
            <person name="Grandbois E."/>
            <person name="Gyaltsen K."/>
            <person name="Hafez N."/>
            <person name="Hagopian D."/>
            <person name="Hagos B."/>
            <person name="Hall J."/>
            <person name="Hatcher B."/>
            <person name="Heller A."/>
            <person name="Higgins H."/>
            <person name="Honan T."/>
            <person name="Horn A."/>
            <person name="Houde N."/>
            <person name="Hughes L."/>
            <person name="Hulme W."/>
            <person name="Husby E."/>
            <person name="Iliev I."/>
            <person name="Jaffe D."/>
            <person name="Jones C."/>
            <person name="Kamal M."/>
            <person name="Kamat A."/>
            <person name="Kamvysselis M."/>
            <person name="Karlsson E."/>
            <person name="Kells C."/>
            <person name="Kieu A."/>
            <person name="Kisner P."/>
            <person name="Kodira C."/>
            <person name="Kulbokas E."/>
            <person name="Labutti K."/>
            <person name="Lama D."/>
            <person name="Landers T."/>
            <person name="Leger J."/>
            <person name="Levine S."/>
            <person name="Lewis D."/>
            <person name="Lewis T."/>
            <person name="Lindblad-toh K."/>
            <person name="Liu X."/>
            <person name="Lokyitsang T."/>
            <person name="Lokyitsang Y."/>
            <person name="Lucien O."/>
            <person name="Lui A."/>
            <person name="Ma L.J."/>
            <person name="Mabbitt R."/>
            <person name="Macdonald J."/>
            <person name="Maclean C."/>
            <person name="Major J."/>
            <person name="Manning J."/>
            <person name="Marabella R."/>
            <person name="Maru K."/>
            <person name="Matthews C."/>
            <person name="Mauceli E."/>
            <person name="Mccarthy M."/>
            <person name="Mcdonough S."/>
            <person name="Mcghee T."/>
            <person name="Meldrim J."/>
            <person name="Meneus L."/>
            <person name="Mesirov J."/>
            <person name="Mihalev A."/>
            <person name="Mihova T."/>
            <person name="Mikkelsen T."/>
            <person name="Mlenga V."/>
            <person name="Moru K."/>
            <person name="Mozes J."/>
            <person name="Mulrain L."/>
            <person name="Munson G."/>
            <person name="Naylor J."/>
            <person name="Newes C."/>
            <person name="Nguyen C."/>
            <person name="Nguyen N."/>
            <person name="Nguyen T."/>
            <person name="Nicol R."/>
            <person name="Nielsen C."/>
            <person name="Nizzari M."/>
            <person name="Norbu C."/>
            <person name="Norbu N."/>
            <person name="O'donnell P."/>
            <person name="Okoawo O."/>
            <person name="O'leary S."/>
            <person name="Omotosho B."/>
            <person name="O'neill K."/>
            <person name="Osman S."/>
            <person name="Parker S."/>
            <person name="Perrin D."/>
            <person name="Phunkhang P."/>
            <person name="Piqani B."/>
            <person name="Purcell S."/>
            <person name="Rachupka T."/>
            <person name="Ramasamy U."/>
            <person name="Rameau R."/>
            <person name="Ray V."/>
            <person name="Raymond C."/>
            <person name="Retta R."/>
            <person name="Richardson S."/>
            <person name="Rise C."/>
            <person name="Rodriguez J."/>
            <person name="Rogers J."/>
            <person name="Rogov P."/>
            <person name="Rutman M."/>
            <person name="Schupbach R."/>
            <person name="Seaman C."/>
            <person name="Settipalli S."/>
            <person name="Sharpe T."/>
            <person name="Sheridan J."/>
            <person name="Sherpa N."/>
            <person name="Shi J."/>
            <person name="Smirnov S."/>
            <person name="Smith C."/>
            <person name="Sougnez C."/>
            <person name="Spencer B."/>
            <person name="Stalker J."/>
            <person name="Stange-thomann N."/>
            <person name="Stavropoulos S."/>
            <person name="Stetson K."/>
            <person name="Stone C."/>
            <person name="Stone S."/>
            <person name="Stubbs M."/>
            <person name="Talamas J."/>
            <person name="Tchuinga P."/>
            <person name="Tenzing P."/>
            <person name="Tesfaye S."/>
            <person name="Theodore J."/>
            <person name="Thoulutsang Y."/>
            <person name="Topham K."/>
            <person name="Towey S."/>
            <person name="Tsamla T."/>
            <person name="Tsomo N."/>
            <person name="Vallee D."/>
            <person name="Vassiliev H."/>
            <person name="Venkataraman V."/>
            <person name="Vinson J."/>
            <person name="Vo A."/>
            <person name="Wade C."/>
            <person name="Wang S."/>
            <person name="Wangchuk T."/>
            <person name="Wangdi T."/>
            <person name="Whittaker C."/>
            <person name="Wilkinson J."/>
            <person name="Wu Y."/>
            <person name="Wyman D."/>
            <person name="Yadav S."/>
            <person name="Yang S."/>
            <person name="Yang X."/>
            <person name="Yeager S."/>
            <person name="Yee E."/>
            <person name="Young G."/>
            <person name="Zainoun J."/>
            <person name="Zembeck L."/>
            <person name="Zimmer A."/>
            <person name="Zody M."/>
            <person name="Lander E."/>
        </authorList>
    </citation>
    <scope>NUCLEOTIDE SEQUENCE [LARGE SCALE GENOMIC DNA]</scope>
</reference>
<dbReference type="eggNOG" id="KOG3078">
    <property type="taxonomic scope" value="Eukaryota"/>
</dbReference>
<sequence>IITDEMDPPNGDPYDEDVTEQNFLRSKPTCFVILGKPGSGKTTLARKLSQYWRCEFVHATDIITREIELSTPVGEKIQQVLMNGESLNNDFIFQLIREKVISPEVAHYGYILDGLPIVDDGFLSVQEQIELIQSWKLKPDIIINIKIPDQDLSIRRKGTKVDSLTGDSYGRSVWNAAPPKITKDDLEEGEDEEEEEGEEEQVVMEEFNEIDKDTKQRLVNTPENQSNFVESSNKLFKDVALVPIEDYLADHNQQYLIELDGKNSPQTLFQQLVSKLDSYSIRRPAVPSRLQNPDEEELPDEIETEELLRTLAAYQHPAPRYRWRRSKWGRLCPVALKEGNILQGKPDLAVSFLDKMYILSSPEAMTKFLKNPRSYLLPPMPAAPCKIAVLGSPISGKTTTSNEIAKKYNVFGNKIFS</sequence>
<dbReference type="HOGENOM" id="CLU_038894_0_0_1"/>
<dbReference type="InParanoid" id="H2ZK25"/>
<reference evidence="5" key="3">
    <citation type="submission" date="2025-09" db="UniProtKB">
        <authorList>
            <consortium name="Ensembl"/>
        </authorList>
    </citation>
    <scope>IDENTIFICATION</scope>
</reference>
<dbReference type="STRING" id="51511.ENSCSAVP00000017941"/>
<dbReference type="OMA" id="LFTTVMD"/>
<evidence type="ECO:0000256" key="1">
    <source>
        <dbReference type="ARBA" id="ARBA00022679"/>
    </source>
</evidence>
<keyword evidence="2" id="KW-0547">Nucleotide-binding</keyword>
<evidence type="ECO:0000256" key="4">
    <source>
        <dbReference type="SAM" id="MobiDB-lite"/>
    </source>
</evidence>
<organism evidence="5 6">
    <name type="scientific">Ciona savignyi</name>
    <name type="common">Pacific transparent sea squirt</name>
    <dbReference type="NCBI Taxonomy" id="51511"/>
    <lineage>
        <taxon>Eukaryota</taxon>
        <taxon>Metazoa</taxon>
        <taxon>Chordata</taxon>
        <taxon>Tunicata</taxon>
        <taxon>Ascidiacea</taxon>
        <taxon>Phlebobranchia</taxon>
        <taxon>Cionidae</taxon>
        <taxon>Ciona</taxon>
    </lineage>
</organism>
<dbReference type="SUPFAM" id="SSF52540">
    <property type="entry name" value="P-loop containing nucleoside triphosphate hydrolases"/>
    <property type="match status" value="1"/>
</dbReference>
<protein>
    <submittedName>
        <fullName evidence="5">Uncharacterized protein</fullName>
    </submittedName>
</protein>
<dbReference type="GeneTree" id="ENSGT00740000115564"/>
<dbReference type="InterPro" id="IPR000850">
    <property type="entry name" value="Adenylat/UMP-CMP_kin"/>
</dbReference>